<reference evidence="3" key="3">
    <citation type="submission" date="2018-08" db="UniProtKB">
        <authorList>
            <consortium name="EnsemblPlants"/>
        </authorList>
    </citation>
    <scope>IDENTIFICATION</scope>
    <source>
        <strain evidence="3">cv. Bd21</strain>
    </source>
</reference>
<accession>A0A2K2DTG1</accession>
<dbReference type="EMBL" id="CM000880">
    <property type="protein sequence ID" value="PNT77570.1"/>
    <property type="molecule type" value="Genomic_DNA"/>
</dbReference>
<feature type="region of interest" description="Disordered" evidence="1">
    <location>
        <begin position="77"/>
        <end position="97"/>
    </location>
</feature>
<dbReference type="InParanoid" id="A0A2K2DTG1"/>
<reference evidence="2" key="2">
    <citation type="submission" date="2017-06" db="EMBL/GenBank/DDBJ databases">
        <title>WGS assembly of Brachypodium distachyon.</title>
        <authorList>
            <consortium name="The International Brachypodium Initiative"/>
            <person name="Lucas S."/>
            <person name="Harmon-Smith M."/>
            <person name="Lail K."/>
            <person name="Tice H."/>
            <person name="Grimwood J."/>
            <person name="Bruce D."/>
            <person name="Barry K."/>
            <person name="Shu S."/>
            <person name="Lindquist E."/>
            <person name="Wang M."/>
            <person name="Pitluck S."/>
            <person name="Vogel J.P."/>
            <person name="Garvin D.F."/>
            <person name="Mockler T.C."/>
            <person name="Schmutz J."/>
            <person name="Rokhsar D."/>
            <person name="Bevan M.W."/>
        </authorList>
    </citation>
    <scope>NUCLEOTIDE SEQUENCE</scope>
    <source>
        <strain evidence="2">Bd21</strain>
    </source>
</reference>
<feature type="compositionally biased region" description="Acidic residues" evidence="1">
    <location>
        <begin position="88"/>
        <end position="97"/>
    </location>
</feature>
<keyword evidence="4" id="KW-1185">Reference proteome</keyword>
<name>A0A2K2DTG1_BRADI</name>
<dbReference type="AlphaFoldDB" id="A0A2K2DTG1"/>
<dbReference type="Proteomes" id="UP000008810">
    <property type="component" value="Chromosome 1"/>
</dbReference>
<evidence type="ECO:0000256" key="1">
    <source>
        <dbReference type="SAM" id="MobiDB-lite"/>
    </source>
</evidence>
<reference evidence="2 3" key="1">
    <citation type="journal article" date="2010" name="Nature">
        <title>Genome sequencing and analysis of the model grass Brachypodium distachyon.</title>
        <authorList>
            <consortium name="International Brachypodium Initiative"/>
        </authorList>
    </citation>
    <scope>NUCLEOTIDE SEQUENCE [LARGE SCALE GENOMIC DNA]</scope>
    <source>
        <strain evidence="2 3">Bd21</strain>
    </source>
</reference>
<proteinExistence type="predicted"/>
<protein>
    <submittedName>
        <fullName evidence="2 3">Uncharacterized protein</fullName>
    </submittedName>
</protein>
<dbReference type="EnsemblPlants" id="PNT77570">
    <property type="protein sequence ID" value="PNT77570"/>
    <property type="gene ID" value="BRADI_1g65216v3"/>
</dbReference>
<evidence type="ECO:0000313" key="3">
    <source>
        <dbReference type="EnsemblPlants" id="PNT77570"/>
    </source>
</evidence>
<evidence type="ECO:0000313" key="2">
    <source>
        <dbReference type="EMBL" id="PNT77570.1"/>
    </source>
</evidence>
<gene>
    <name evidence="2" type="ORF">BRADI_1g65216v3</name>
</gene>
<dbReference type="Gramene" id="PNT77570">
    <property type="protein sequence ID" value="PNT77570"/>
    <property type="gene ID" value="BRADI_1g65216v3"/>
</dbReference>
<evidence type="ECO:0000313" key="4">
    <source>
        <dbReference type="Proteomes" id="UP000008810"/>
    </source>
</evidence>
<organism evidence="2">
    <name type="scientific">Brachypodium distachyon</name>
    <name type="common">Purple false brome</name>
    <name type="synonym">Trachynia distachya</name>
    <dbReference type="NCBI Taxonomy" id="15368"/>
    <lineage>
        <taxon>Eukaryota</taxon>
        <taxon>Viridiplantae</taxon>
        <taxon>Streptophyta</taxon>
        <taxon>Embryophyta</taxon>
        <taxon>Tracheophyta</taxon>
        <taxon>Spermatophyta</taxon>
        <taxon>Magnoliopsida</taxon>
        <taxon>Liliopsida</taxon>
        <taxon>Poales</taxon>
        <taxon>Poaceae</taxon>
        <taxon>BOP clade</taxon>
        <taxon>Pooideae</taxon>
        <taxon>Stipodae</taxon>
        <taxon>Brachypodieae</taxon>
        <taxon>Brachypodium</taxon>
    </lineage>
</organism>
<sequence length="97" mass="10566">MSLLVQPPKEPGSGVSTQMPLSALCCTTGQLQRDGNPSTGGIIRLLRYKRGDNDGHFEDIKSFMLCLDVGLEEAVGGERQLREKKASEEEEDGEKEG</sequence>